<keyword evidence="4" id="KW-1133">Transmembrane helix</keyword>
<organism evidence="9 10">
    <name type="scientific">Henriciella barbarensis</name>
    <dbReference type="NCBI Taxonomy" id="86342"/>
    <lineage>
        <taxon>Bacteria</taxon>
        <taxon>Pseudomonadati</taxon>
        <taxon>Pseudomonadota</taxon>
        <taxon>Alphaproteobacteria</taxon>
        <taxon>Hyphomonadales</taxon>
        <taxon>Hyphomonadaceae</taxon>
        <taxon>Henriciella</taxon>
    </lineage>
</organism>
<sequence length="633" mass="69205">MLTMIRNMLRSKLAGLLFLLIIVAMGAWGVTDVFSGGIGNNLASAGDVELTEAQFDREVERQLRTATDDRGRAISKAQATERGIVDQIFQRELFQTTLIAYADSIGARATDEAVLQTIREDEAFQSDTGSFDPVLYRGLLSQSGFTPASFESFLRRDLSIGRIRGSVGAALQSPDSIVRLQSGFANEERKAQWFFLTFDDLPDPDPITDEELTAFYDERRDELENPQRRRISLLQLSVDDFLNQSEFTEDELLAYYESVKSREYAGPDTRTWTEFVFASEEAARAQLGRIAGGAEASTITDLVSSTERSGLQTSVSSESLAERLFAPTASIGGIFGPVESGRFYTVARLESITPGEVEPFEDVRQEIFDTLSREQAVGLYYDSITRLDNLIGTGAGLEEIGEDMGTPVLSFAPVERNGTTRVGRQLGALQQDPAILQRAFELTEGGKTSRFGQDESAFIVRVDEIIEPFTPDLEDIREDLRTGLEAQRRTTALAEAADAVKHLVESGEATFAEAATEYEAQLSAPDILFTRNPSPDSGIPPALAGAVFSLREEGNVVNAPLSLGDTVALIQLVEINRIDLASDEAAISASQELQDSIGNDLFSAFLAGIQDDVELQVNENAIASYKARVNPDT</sequence>
<dbReference type="PANTHER" id="PTHR47529:SF1">
    <property type="entry name" value="PERIPLASMIC CHAPERONE PPID"/>
    <property type="match status" value="1"/>
</dbReference>
<dbReference type="AlphaFoldDB" id="A0A399R4K6"/>
<dbReference type="PANTHER" id="PTHR47529">
    <property type="entry name" value="PEPTIDYL-PROLYL CIS-TRANS ISOMERASE D"/>
    <property type="match status" value="1"/>
</dbReference>
<dbReference type="Proteomes" id="UP000265431">
    <property type="component" value="Unassembled WGS sequence"/>
</dbReference>
<dbReference type="GO" id="GO:0005886">
    <property type="term" value="C:plasma membrane"/>
    <property type="evidence" value="ECO:0007669"/>
    <property type="project" value="UniProtKB-SubCell"/>
</dbReference>
<dbReference type="RefSeq" id="WP_119378071.1">
    <property type="nucleotide sequence ID" value="NZ_QWGB01000003.1"/>
</dbReference>
<gene>
    <name evidence="9" type="ORF">D1224_00960</name>
</gene>
<evidence type="ECO:0000259" key="8">
    <source>
        <dbReference type="Pfam" id="PF13145"/>
    </source>
</evidence>
<evidence type="ECO:0000256" key="1">
    <source>
        <dbReference type="ARBA" id="ARBA00004401"/>
    </source>
</evidence>
<dbReference type="OrthoDB" id="9768393at2"/>
<evidence type="ECO:0000256" key="3">
    <source>
        <dbReference type="ARBA" id="ARBA00022692"/>
    </source>
</evidence>
<comment type="caution">
    <text evidence="9">The sequence shown here is derived from an EMBL/GenBank/DDBJ whole genome shotgun (WGS) entry which is preliminary data.</text>
</comment>
<evidence type="ECO:0000256" key="6">
    <source>
        <dbReference type="ARBA" id="ARBA00023186"/>
    </source>
</evidence>
<keyword evidence="10" id="KW-1185">Reference proteome</keyword>
<evidence type="ECO:0000256" key="4">
    <source>
        <dbReference type="ARBA" id="ARBA00022989"/>
    </source>
</evidence>
<dbReference type="SUPFAM" id="SSF109998">
    <property type="entry name" value="Triger factor/SurA peptide-binding domain-like"/>
    <property type="match status" value="1"/>
</dbReference>
<comment type="similarity">
    <text evidence="7">Belongs to the PpiD chaperone family.</text>
</comment>
<keyword evidence="3" id="KW-0812">Transmembrane</keyword>
<dbReference type="EMBL" id="QWGB01000003">
    <property type="protein sequence ID" value="RIJ26218.1"/>
    <property type="molecule type" value="Genomic_DNA"/>
</dbReference>
<reference evidence="9 10" key="1">
    <citation type="submission" date="2018-08" db="EMBL/GenBank/DDBJ databases">
        <title>Henriciella mobilis sp. nov., isolated from seawater.</title>
        <authorList>
            <person name="Cheng H."/>
            <person name="Wu Y.-H."/>
            <person name="Xu X.-W."/>
            <person name="Guo L.-L."/>
        </authorList>
    </citation>
    <scope>NUCLEOTIDE SEQUENCE [LARGE SCALE GENOMIC DNA]</scope>
    <source>
        <strain evidence="9 10">CCUG66934</strain>
    </source>
</reference>
<comment type="subcellular location">
    <subcellularLocation>
        <location evidence="1">Cell membrane</location>
        <topology evidence="1">Single-pass type II membrane protein</topology>
    </subcellularLocation>
</comment>
<feature type="domain" description="PpiC" evidence="8">
    <location>
        <begin position="248"/>
        <end position="365"/>
    </location>
</feature>
<keyword evidence="2" id="KW-1003">Cell membrane</keyword>
<dbReference type="InterPro" id="IPR052029">
    <property type="entry name" value="PpiD_chaperone"/>
</dbReference>
<evidence type="ECO:0000256" key="2">
    <source>
        <dbReference type="ARBA" id="ARBA00022475"/>
    </source>
</evidence>
<keyword evidence="5" id="KW-0472">Membrane</keyword>
<dbReference type="InterPro" id="IPR027304">
    <property type="entry name" value="Trigger_fact/SurA_dom_sf"/>
</dbReference>
<name>A0A399R4K6_9PROT</name>
<dbReference type="GO" id="GO:0003755">
    <property type="term" value="F:peptidyl-prolyl cis-trans isomerase activity"/>
    <property type="evidence" value="ECO:0007669"/>
    <property type="project" value="InterPro"/>
</dbReference>
<proteinExistence type="inferred from homology"/>
<evidence type="ECO:0000313" key="9">
    <source>
        <dbReference type="EMBL" id="RIJ26218.1"/>
    </source>
</evidence>
<keyword evidence="6" id="KW-0143">Chaperone</keyword>
<evidence type="ECO:0000313" key="10">
    <source>
        <dbReference type="Proteomes" id="UP000265431"/>
    </source>
</evidence>
<evidence type="ECO:0000256" key="5">
    <source>
        <dbReference type="ARBA" id="ARBA00023136"/>
    </source>
</evidence>
<dbReference type="Pfam" id="PF13624">
    <property type="entry name" value="SurA_N_3"/>
    <property type="match status" value="1"/>
</dbReference>
<dbReference type="InterPro" id="IPR000297">
    <property type="entry name" value="PPIase_PpiC"/>
</dbReference>
<evidence type="ECO:0000256" key="7">
    <source>
        <dbReference type="ARBA" id="ARBA00038408"/>
    </source>
</evidence>
<accession>A0A399R4K6</accession>
<protein>
    <recommendedName>
        <fullName evidence="8">PpiC domain-containing protein</fullName>
    </recommendedName>
</protein>
<dbReference type="Pfam" id="PF13145">
    <property type="entry name" value="Rotamase_2"/>
    <property type="match status" value="1"/>
</dbReference>